<keyword evidence="1 2" id="KW-0808">Transferase</keyword>
<evidence type="ECO:0000313" key="2">
    <source>
        <dbReference type="EMBL" id="MBH0779767.1"/>
    </source>
</evidence>
<dbReference type="Pfam" id="PF02515">
    <property type="entry name" value="CoA_transf_3"/>
    <property type="match status" value="1"/>
</dbReference>
<dbReference type="InterPro" id="IPR044855">
    <property type="entry name" value="CoA-Trfase_III_dom3_sf"/>
</dbReference>
<keyword evidence="3" id="KW-1185">Reference proteome</keyword>
<protein>
    <submittedName>
        <fullName evidence="2">CoA transferase</fullName>
    </submittedName>
</protein>
<gene>
    <name evidence="2" type="ORF">IT779_26190</name>
</gene>
<dbReference type="SUPFAM" id="SSF89796">
    <property type="entry name" value="CoA-transferase family III (CaiB/BaiF)"/>
    <property type="match status" value="1"/>
</dbReference>
<organism evidence="2 3">
    <name type="scientific">Nocardia bovistercoris</name>
    <dbReference type="NCBI Taxonomy" id="2785916"/>
    <lineage>
        <taxon>Bacteria</taxon>
        <taxon>Bacillati</taxon>
        <taxon>Actinomycetota</taxon>
        <taxon>Actinomycetes</taxon>
        <taxon>Mycobacteriales</taxon>
        <taxon>Nocardiaceae</taxon>
        <taxon>Nocardia</taxon>
    </lineage>
</organism>
<accession>A0A931N5I8</accession>
<dbReference type="Proteomes" id="UP000655751">
    <property type="component" value="Unassembled WGS sequence"/>
</dbReference>
<dbReference type="EMBL" id="JADMLG010000012">
    <property type="protein sequence ID" value="MBH0779767.1"/>
    <property type="molecule type" value="Genomic_DNA"/>
</dbReference>
<proteinExistence type="predicted"/>
<evidence type="ECO:0000256" key="1">
    <source>
        <dbReference type="ARBA" id="ARBA00022679"/>
    </source>
</evidence>
<dbReference type="PANTHER" id="PTHR48207">
    <property type="entry name" value="SUCCINATE--HYDROXYMETHYLGLUTARATE COA-TRANSFERASE"/>
    <property type="match status" value="1"/>
</dbReference>
<name>A0A931N5I8_9NOCA</name>
<dbReference type="InterPro" id="IPR050483">
    <property type="entry name" value="CoA-transferase_III_domain"/>
</dbReference>
<reference evidence="2" key="1">
    <citation type="submission" date="2020-11" db="EMBL/GenBank/DDBJ databases">
        <title>Nocardia NEAU-351.nov., a novel actinomycete isolated from the cow dung.</title>
        <authorList>
            <person name="Zhang X."/>
        </authorList>
    </citation>
    <scope>NUCLEOTIDE SEQUENCE</scope>
    <source>
        <strain evidence="2">NEAU-351</strain>
    </source>
</reference>
<dbReference type="AlphaFoldDB" id="A0A931N5I8"/>
<dbReference type="GO" id="GO:0008410">
    <property type="term" value="F:CoA-transferase activity"/>
    <property type="evidence" value="ECO:0007669"/>
    <property type="project" value="TreeGrafter"/>
</dbReference>
<dbReference type="Gene3D" id="3.40.50.10540">
    <property type="entry name" value="Crotonobetainyl-coa:carnitine coa-transferase, domain 1"/>
    <property type="match status" value="1"/>
</dbReference>
<evidence type="ECO:0000313" key="3">
    <source>
        <dbReference type="Proteomes" id="UP000655751"/>
    </source>
</evidence>
<dbReference type="InterPro" id="IPR023606">
    <property type="entry name" value="CoA-Trfase_III_dom_1_sf"/>
</dbReference>
<dbReference type="InterPro" id="IPR003673">
    <property type="entry name" value="CoA-Trfase_fam_III"/>
</dbReference>
<comment type="caution">
    <text evidence="2">The sequence shown here is derived from an EMBL/GenBank/DDBJ whole genome shotgun (WGS) entry which is preliminary data.</text>
</comment>
<dbReference type="Gene3D" id="3.30.1540.10">
    <property type="entry name" value="formyl-coa transferase, domain 3"/>
    <property type="match status" value="1"/>
</dbReference>
<dbReference type="PANTHER" id="PTHR48207:SF3">
    <property type="entry name" value="SUCCINATE--HYDROXYMETHYLGLUTARATE COA-TRANSFERASE"/>
    <property type="match status" value="1"/>
</dbReference>
<sequence>MPANAEDGAPGGAAPLAGLVVVSFEQAVAAPYCTRLLADLGARVIKVERPHTGDFARDYDTEVNGMATHFVWLNRNKESMVVDFKAPGSDAVLEALLDRADVVVQNLAPGVASGLGIDAATVVRRRPSVVAVDISGYGTGGPLDDRRAYDLLVQAEAGSCAMTGTADAPAKPGIPIADVGAGLQAAVAVLAALNGRHGSGRGVAIRTSLFDSVADLLGFGLLHAAYTGAERPPNGLSSPVVSPYGAYPTRDGRTVVLGTTNDAEWQRLSKILLGRPDLAADLRYASNPQRCEHRPTLDAHIGAWTRTLDLAEICARADAAGIGNAEFHRVREVVDHPQLVERGRWREVDSPVGPVRSLLPAFIGAGWPDLLNPVPGLGEHTAAIRAELGLSESGSAASAADA</sequence>